<evidence type="ECO:0000256" key="5">
    <source>
        <dbReference type="ARBA" id="ARBA00022989"/>
    </source>
</evidence>
<keyword evidence="9" id="KW-0119">Carbohydrate metabolism</keyword>
<evidence type="ECO:0000256" key="6">
    <source>
        <dbReference type="ARBA" id="ARBA00023034"/>
    </source>
</evidence>
<dbReference type="GeneTree" id="ENSGT00940000164429"/>
<organism evidence="10 11">
    <name type="scientific">Ciona intestinalis</name>
    <name type="common">Transparent sea squirt</name>
    <name type="synonym">Ascidia intestinalis</name>
    <dbReference type="NCBI Taxonomy" id="7719"/>
    <lineage>
        <taxon>Eukaryota</taxon>
        <taxon>Metazoa</taxon>
        <taxon>Chordata</taxon>
        <taxon>Tunicata</taxon>
        <taxon>Ascidiacea</taxon>
        <taxon>Phlebobranchia</taxon>
        <taxon>Cionidae</taxon>
        <taxon>Ciona</taxon>
    </lineage>
</organism>
<evidence type="ECO:0000256" key="8">
    <source>
        <dbReference type="ARBA" id="ARBA00023180"/>
    </source>
</evidence>
<keyword evidence="11" id="KW-1185">Reference proteome</keyword>
<reference evidence="10" key="2">
    <citation type="journal article" date="2008" name="Genome Biol.">
        <title>Improved genome assembly and evidence-based global gene model set for the chordate Ciona intestinalis: new insight into intron and operon populations.</title>
        <authorList>
            <person name="Satou Y."/>
            <person name="Mineta K."/>
            <person name="Ogasawara M."/>
            <person name="Sasakura Y."/>
            <person name="Shoguchi E."/>
            <person name="Ueno K."/>
            <person name="Yamada L."/>
            <person name="Matsumoto J."/>
            <person name="Wasserscheid J."/>
            <person name="Dewar K."/>
            <person name="Wiley G.B."/>
            <person name="Macmil S.L."/>
            <person name="Roe B.A."/>
            <person name="Zeller R.W."/>
            <person name="Hastings K.E."/>
            <person name="Lemaire P."/>
            <person name="Lindquist E."/>
            <person name="Endo T."/>
            <person name="Hotta K."/>
            <person name="Inaba K."/>
        </authorList>
    </citation>
    <scope>NUCLEOTIDE SEQUENCE [LARGE SCALE GENOMIC DNA]</scope>
    <source>
        <strain evidence="10">wild type</strain>
    </source>
</reference>
<dbReference type="EMBL" id="EAAA01001269">
    <property type="status" value="NOT_ANNOTATED_CDS"/>
    <property type="molecule type" value="Genomic_DNA"/>
</dbReference>
<evidence type="ECO:0000313" key="11">
    <source>
        <dbReference type="Proteomes" id="UP000008144"/>
    </source>
</evidence>
<comment type="subcellular location">
    <subcellularLocation>
        <location evidence="1 9">Golgi apparatus membrane</location>
        <topology evidence="1 9">Single-pass type II membrane protein</topology>
    </subcellularLocation>
</comment>
<accession>F6PHG8</accession>
<keyword evidence="4" id="KW-0812">Transmembrane</keyword>
<dbReference type="GO" id="GO:0008146">
    <property type="term" value="F:sulfotransferase activity"/>
    <property type="evidence" value="ECO:0000318"/>
    <property type="project" value="GO_Central"/>
</dbReference>
<proteinExistence type="inferred from homology"/>
<dbReference type="InterPro" id="IPR005331">
    <property type="entry name" value="Sulfotransferase"/>
</dbReference>
<dbReference type="PANTHER" id="PTHR12137">
    <property type="entry name" value="CARBOHYDRATE SULFOTRANSFERASE"/>
    <property type="match status" value="1"/>
</dbReference>
<evidence type="ECO:0000256" key="2">
    <source>
        <dbReference type="ARBA" id="ARBA00006339"/>
    </source>
</evidence>
<evidence type="ECO:0000256" key="7">
    <source>
        <dbReference type="ARBA" id="ARBA00023136"/>
    </source>
</evidence>
<dbReference type="InParanoid" id="F6PHG8"/>
<evidence type="ECO:0000256" key="1">
    <source>
        <dbReference type="ARBA" id="ARBA00004323"/>
    </source>
</evidence>
<keyword evidence="5" id="KW-1133">Transmembrane helix</keyword>
<dbReference type="OMA" id="TMEYFET"/>
<dbReference type="GO" id="GO:0016051">
    <property type="term" value="P:carbohydrate biosynthetic process"/>
    <property type="evidence" value="ECO:0007669"/>
    <property type="project" value="InterPro"/>
</dbReference>
<dbReference type="PANTHER" id="PTHR12137:SF54">
    <property type="entry name" value="CARBOHYDRATE SULFOTRANSFERASE"/>
    <property type="match status" value="1"/>
</dbReference>
<reference evidence="10" key="3">
    <citation type="submission" date="2025-08" db="UniProtKB">
        <authorList>
            <consortium name="Ensembl"/>
        </authorList>
    </citation>
    <scope>IDENTIFICATION</scope>
</reference>
<dbReference type="Ensembl" id="ENSCINT00000020594.3">
    <property type="protein sequence ID" value="ENSCINP00000020594.3"/>
    <property type="gene ID" value="ENSCING00000010358.3"/>
</dbReference>
<evidence type="ECO:0000256" key="3">
    <source>
        <dbReference type="ARBA" id="ARBA00022679"/>
    </source>
</evidence>
<evidence type="ECO:0000256" key="4">
    <source>
        <dbReference type="ARBA" id="ARBA00022692"/>
    </source>
</evidence>
<keyword evidence="7" id="KW-0472">Membrane</keyword>
<dbReference type="AlphaFoldDB" id="F6PHG8"/>
<name>F6PHG8_CIOIN</name>
<keyword evidence="9" id="KW-0735">Signal-anchor</keyword>
<keyword evidence="3 9" id="KW-0808">Transferase</keyword>
<reference evidence="11" key="1">
    <citation type="journal article" date="2002" name="Science">
        <title>The draft genome of Ciona intestinalis: insights into chordate and vertebrate origins.</title>
        <authorList>
            <person name="Dehal P."/>
            <person name="Satou Y."/>
            <person name="Campbell R.K."/>
            <person name="Chapman J."/>
            <person name="Degnan B."/>
            <person name="De Tomaso A."/>
            <person name="Davidson B."/>
            <person name="Di Gregorio A."/>
            <person name="Gelpke M."/>
            <person name="Goodstein D.M."/>
            <person name="Harafuji N."/>
            <person name="Hastings K.E."/>
            <person name="Ho I."/>
            <person name="Hotta K."/>
            <person name="Huang W."/>
            <person name="Kawashima T."/>
            <person name="Lemaire P."/>
            <person name="Martinez D."/>
            <person name="Meinertzhagen I.A."/>
            <person name="Necula S."/>
            <person name="Nonaka M."/>
            <person name="Putnam N."/>
            <person name="Rash S."/>
            <person name="Saiga H."/>
            <person name="Satake M."/>
            <person name="Terry A."/>
            <person name="Yamada L."/>
            <person name="Wang H.G."/>
            <person name="Awazu S."/>
            <person name="Azumi K."/>
            <person name="Boore J."/>
            <person name="Branno M."/>
            <person name="Chin-Bow S."/>
            <person name="DeSantis R."/>
            <person name="Doyle S."/>
            <person name="Francino P."/>
            <person name="Keys D.N."/>
            <person name="Haga S."/>
            <person name="Hayashi H."/>
            <person name="Hino K."/>
            <person name="Imai K.S."/>
            <person name="Inaba K."/>
            <person name="Kano S."/>
            <person name="Kobayashi K."/>
            <person name="Kobayashi M."/>
            <person name="Lee B.I."/>
            <person name="Makabe K.W."/>
            <person name="Manohar C."/>
            <person name="Matassi G."/>
            <person name="Medina M."/>
            <person name="Mochizuki Y."/>
            <person name="Mount S."/>
            <person name="Morishita T."/>
            <person name="Miura S."/>
            <person name="Nakayama A."/>
            <person name="Nishizaka S."/>
            <person name="Nomoto H."/>
            <person name="Ohta F."/>
            <person name="Oishi K."/>
            <person name="Rigoutsos I."/>
            <person name="Sano M."/>
            <person name="Sasaki A."/>
            <person name="Sasakura Y."/>
            <person name="Shoguchi E."/>
            <person name="Shin-i T."/>
            <person name="Spagnuolo A."/>
            <person name="Stainier D."/>
            <person name="Suzuki M.M."/>
            <person name="Tassy O."/>
            <person name="Takatori N."/>
            <person name="Tokuoka M."/>
            <person name="Yagi K."/>
            <person name="Yoshizaki F."/>
            <person name="Wada S."/>
            <person name="Zhang C."/>
            <person name="Hyatt P.D."/>
            <person name="Larimer F."/>
            <person name="Detter C."/>
            <person name="Doggett N."/>
            <person name="Glavina T."/>
            <person name="Hawkins T."/>
            <person name="Richardson P."/>
            <person name="Lucas S."/>
            <person name="Kohara Y."/>
            <person name="Levine M."/>
            <person name="Satoh N."/>
            <person name="Rokhsar D.S."/>
        </authorList>
    </citation>
    <scope>NUCLEOTIDE SEQUENCE [LARGE SCALE GENOMIC DNA]</scope>
</reference>
<dbReference type="HOGENOM" id="CLU_043398_4_0_1"/>
<dbReference type="InterPro" id="IPR018011">
    <property type="entry name" value="Carb_sulfotrans_8-10"/>
</dbReference>
<dbReference type="EC" id="2.8.2.-" evidence="9"/>
<dbReference type="STRING" id="7719.ENSCINP00000020594"/>
<protein>
    <recommendedName>
        <fullName evidence="9">Carbohydrate sulfotransferase</fullName>
        <ecNumber evidence="9">2.8.2.-</ecNumber>
    </recommendedName>
</protein>
<evidence type="ECO:0000313" key="10">
    <source>
        <dbReference type="Ensembl" id="ENSCINP00000020594.3"/>
    </source>
</evidence>
<dbReference type="Pfam" id="PF03567">
    <property type="entry name" value="Sulfotransfer_2"/>
    <property type="match status" value="1"/>
</dbReference>
<keyword evidence="6 9" id="KW-0333">Golgi apparatus</keyword>
<dbReference type="Proteomes" id="UP000008144">
    <property type="component" value="Chromosome 14"/>
</dbReference>
<sequence>MVGAFASYFPCLSQVLFLKRANLRDTTPLTTVAMTEPPQVQDSQVQESQEFMSLMKSIQKERKETLQRACTNLEKNCKGTGTTHFQRAFFSKRYQLAACDIYKSGSTTMMHSILKMNGVAWESLNFRGMMDASAKIRFSSITDNEEKTAMWNAYTKIILVRHPFERFVSGYTNKLIPSGVGFGGYYKELSPQLNKEYRHLRSDVSKRNATEPKHATFEDFLNYLLTTKERPMDGHWADYVQLCEPCAHGYDVIMKMDTLENDVRYVTSLLNLTAEHSKDFFKNQIGRSTKSNKTMEYFETIPKELANRLYENRRRDFEMFGYRKPEWIC</sequence>
<reference evidence="10" key="4">
    <citation type="submission" date="2025-09" db="UniProtKB">
        <authorList>
            <consortium name="Ensembl"/>
        </authorList>
    </citation>
    <scope>IDENTIFICATION</scope>
</reference>
<dbReference type="GO" id="GO:0000139">
    <property type="term" value="C:Golgi membrane"/>
    <property type="evidence" value="ECO:0007669"/>
    <property type="project" value="UniProtKB-SubCell"/>
</dbReference>
<evidence type="ECO:0000256" key="9">
    <source>
        <dbReference type="RuleBase" id="RU364020"/>
    </source>
</evidence>
<comment type="similarity">
    <text evidence="2 9">Belongs to the sulfotransferase 2 family.</text>
</comment>
<keyword evidence="8 9" id="KW-0325">Glycoprotein</keyword>